<dbReference type="OrthoDB" id="9760688at2"/>
<dbReference type="CDD" id="cd03789">
    <property type="entry name" value="GT9_LPS_heptosyltransferase"/>
    <property type="match status" value="1"/>
</dbReference>
<dbReference type="CAZy" id="GT9">
    <property type="family name" value="Glycosyltransferase Family 9"/>
</dbReference>
<reference evidence="4 5" key="1">
    <citation type="journal article" date="2012" name="Stand. Genomic Sci.">
        <title>Complete genome sequence of the sulfur compounds oxidizing chemolithoautotroph Sulfuricurvum kujiense type strain (YK-1(T)).</title>
        <authorList>
            <person name="Han C."/>
            <person name="Kotsyurbenko O."/>
            <person name="Chertkov O."/>
            <person name="Held B."/>
            <person name="Lapidus A."/>
            <person name="Nolan M."/>
            <person name="Lucas S."/>
            <person name="Hammon N."/>
            <person name="Deshpande S."/>
            <person name="Cheng J.F."/>
            <person name="Tapia R."/>
            <person name="Goodwin L.A."/>
            <person name="Pitluck S."/>
            <person name="Liolios K."/>
            <person name="Pagani I."/>
            <person name="Ivanova N."/>
            <person name="Mavromatis K."/>
            <person name="Mikhailova N."/>
            <person name="Pati A."/>
            <person name="Chen A."/>
            <person name="Palaniappan K."/>
            <person name="Land M."/>
            <person name="Hauser L."/>
            <person name="Chang Y.J."/>
            <person name="Jeffries C.D."/>
            <person name="Brambilla E.M."/>
            <person name="Rohde M."/>
            <person name="Spring S."/>
            <person name="Sikorski J."/>
            <person name="Goker M."/>
            <person name="Woyke T."/>
            <person name="Bristow J."/>
            <person name="Eisen J.A."/>
            <person name="Markowitz V."/>
            <person name="Hugenholtz P."/>
            <person name="Kyrpides N.C."/>
            <person name="Klenk H.P."/>
            <person name="Detter J.C."/>
        </authorList>
    </citation>
    <scope>NUCLEOTIDE SEQUENCE [LARGE SCALE GENOMIC DNA]</scope>
    <source>
        <strain evidence="5">ATCC BAA-921 / DSM 16994 / JCM 11577 / YK-1</strain>
    </source>
</reference>
<dbReference type="SUPFAM" id="SSF53756">
    <property type="entry name" value="UDP-Glycosyltransferase/glycogen phosphorylase"/>
    <property type="match status" value="1"/>
</dbReference>
<dbReference type="GO" id="GO:0008713">
    <property type="term" value="F:ADP-heptose-lipopolysaccharide heptosyltransferase activity"/>
    <property type="evidence" value="ECO:0007669"/>
    <property type="project" value="TreeGrafter"/>
</dbReference>
<dbReference type="InterPro" id="IPR002201">
    <property type="entry name" value="Glyco_trans_9"/>
</dbReference>
<proteinExistence type="predicted"/>
<dbReference type="AlphaFoldDB" id="E4U2E9"/>
<dbReference type="Gene3D" id="3.40.50.2000">
    <property type="entry name" value="Glycogen Phosphorylase B"/>
    <property type="match status" value="2"/>
</dbReference>
<dbReference type="Pfam" id="PF01075">
    <property type="entry name" value="Glyco_transf_9"/>
    <property type="match status" value="1"/>
</dbReference>
<dbReference type="GO" id="GO:0005829">
    <property type="term" value="C:cytosol"/>
    <property type="evidence" value="ECO:0007669"/>
    <property type="project" value="TreeGrafter"/>
</dbReference>
<dbReference type="InterPro" id="IPR051199">
    <property type="entry name" value="LPS_LOS_Heptosyltrfase"/>
</dbReference>
<feature type="chain" id="PRO_5003190349" evidence="3">
    <location>
        <begin position="30"/>
        <end position="366"/>
    </location>
</feature>
<gene>
    <name evidence="4" type="ordered locus">Sulku_0935</name>
</gene>
<name>E4U2E9_SULKY</name>
<evidence type="ECO:0000256" key="1">
    <source>
        <dbReference type="ARBA" id="ARBA00022676"/>
    </source>
</evidence>
<evidence type="ECO:0000256" key="3">
    <source>
        <dbReference type="SAM" id="SignalP"/>
    </source>
</evidence>
<dbReference type="KEGG" id="sku:Sulku_0935"/>
<keyword evidence="1" id="KW-0328">Glycosyltransferase</keyword>
<dbReference type="GO" id="GO:0009244">
    <property type="term" value="P:lipopolysaccharide core region biosynthetic process"/>
    <property type="evidence" value="ECO:0007669"/>
    <property type="project" value="TreeGrafter"/>
</dbReference>
<evidence type="ECO:0000313" key="5">
    <source>
        <dbReference type="Proteomes" id="UP000008721"/>
    </source>
</evidence>
<keyword evidence="2 4" id="KW-0808">Transferase</keyword>
<keyword evidence="5" id="KW-1185">Reference proteome</keyword>
<organism evidence="4 5">
    <name type="scientific">Sulfuricurvum kujiense (strain ATCC BAA-921 / DSM 16994 / JCM 11577 / YK-1)</name>
    <dbReference type="NCBI Taxonomy" id="709032"/>
    <lineage>
        <taxon>Bacteria</taxon>
        <taxon>Pseudomonadati</taxon>
        <taxon>Campylobacterota</taxon>
        <taxon>Epsilonproteobacteria</taxon>
        <taxon>Campylobacterales</taxon>
        <taxon>Sulfurimonadaceae</taxon>
        <taxon>Sulfuricurvum</taxon>
    </lineage>
</organism>
<keyword evidence="3" id="KW-0732">Signal</keyword>
<dbReference type="PANTHER" id="PTHR30160">
    <property type="entry name" value="TETRAACYLDISACCHARIDE 4'-KINASE-RELATED"/>
    <property type="match status" value="1"/>
</dbReference>
<dbReference type="HOGENOM" id="CLU_065146_0_0_7"/>
<evidence type="ECO:0000256" key="2">
    <source>
        <dbReference type="ARBA" id="ARBA00022679"/>
    </source>
</evidence>
<dbReference type="eggNOG" id="COG0859">
    <property type="taxonomic scope" value="Bacteria"/>
</dbReference>
<dbReference type="STRING" id="709032.Sulku_0935"/>
<evidence type="ECO:0000313" key="4">
    <source>
        <dbReference type="EMBL" id="ADR33599.1"/>
    </source>
</evidence>
<protein>
    <submittedName>
        <fullName evidence="4">Glycosyl transferase family 9</fullName>
    </submittedName>
</protein>
<dbReference type="PANTHER" id="PTHR30160:SF1">
    <property type="entry name" value="LIPOPOLYSACCHARIDE 1,2-N-ACETYLGLUCOSAMINETRANSFERASE-RELATED"/>
    <property type="match status" value="1"/>
</dbReference>
<feature type="signal peptide" evidence="3">
    <location>
        <begin position="1"/>
        <end position="29"/>
    </location>
</feature>
<dbReference type="Proteomes" id="UP000008721">
    <property type="component" value="Chromosome"/>
</dbReference>
<dbReference type="EMBL" id="CP002355">
    <property type="protein sequence ID" value="ADR33599.1"/>
    <property type="molecule type" value="Genomic_DNA"/>
</dbReference>
<accession>E4U2E9</accession>
<sequence>MGLPLHSRIRQKAKIILNALLALIFPSHAKHETIPTESIRRILVIRINYRIGNILFTTPLLRALEHRFPGAKIDVLIGAKYPSPLLKSTAVENIFDFPRRLLKNPFHLYRYIQRLRTTEYDLVLNLNSGSASDRGATFLARGIYKLGFDASGNWSPLTHVVTAPHQSVHEALKPLHLMEAFGNNANDFPHKMDIALSKEEKIQGLEELKKRLSLQGYAWGSKAKIIGIFRDARFEKKIENGWWKEWYRHMKQLNPNAVFVDILSPDVKEKLEDDFYTLIESNLRLLGTILSQMDAFVCGDTGPMHLASASGVPTIALFKATTPTLYGTLGTNDRSLSLQGFTPEMTAAQITQHLQSLPPAAQGSLD</sequence>
<dbReference type="RefSeq" id="WP_013459796.1">
    <property type="nucleotide sequence ID" value="NC_014762.1"/>
</dbReference>